<evidence type="ECO:0000313" key="4">
    <source>
        <dbReference type="Proteomes" id="UP000195652"/>
    </source>
</evidence>
<sequence length="435" mass="47652">MAQHAAPRGLAVPGPSPEAEAEKRRALRKHKTIATGLLFVAAAIFLSCQWYTSVTDPTPAWVGFVRAAAEAGMVGGLADWFAVTALFRYPLGIKIPHTAIVRRKKDQVGVALSGFVSENFLNAEQITEKVSQANVASRIGDWLSEPANAETVSREVGAFTAKAVKALDPQDAEAVIRKAIVEKLAEPEWGPPLGRLLQQLNQGGQTEPIVDQLVSWLHKKALTSESLVLKILGERAPSWAPKFVNELVGDRVYRELIQWTAAVERDKNHEARQAIRRFLEKFADDLQTDPVVIQKVEDVKHDVMGSAPVQDAASTIWASVSKNVILAAEDADSLLRQKIKEYALEWGNRIHADDALRADLDARITKTAAFLADNYADQVTSIISETIERWDADEASDKIELMVGKDLQYIRLNGTVVGALAGLAIYTVSYSLFGV</sequence>
<feature type="transmembrane region" description="Helical" evidence="2">
    <location>
        <begin position="412"/>
        <end position="433"/>
    </location>
</feature>
<dbReference type="InterPro" id="IPR007383">
    <property type="entry name" value="DUF445"/>
</dbReference>
<dbReference type="GO" id="GO:0005886">
    <property type="term" value="C:plasma membrane"/>
    <property type="evidence" value="ECO:0007669"/>
    <property type="project" value="TreeGrafter"/>
</dbReference>
<dbReference type="Pfam" id="PF04286">
    <property type="entry name" value="DUF445"/>
    <property type="match status" value="1"/>
</dbReference>
<name>A0A7Y4P8U9_9CORY</name>
<dbReference type="EMBL" id="CP021417">
    <property type="protein sequence ID" value="ARU45424.1"/>
    <property type="molecule type" value="Genomic_DNA"/>
</dbReference>
<reference evidence="3 4" key="2">
    <citation type="journal article" date="2020" name="Antonie Van Leeuwenhoek">
        <title>Phylogenomic characterisation of a novel corynebacterial species pathogenic to animals.</title>
        <authorList>
            <person name="Moller J."/>
            <person name="Musella L."/>
            <person name="Melnikov V."/>
            <person name="Geissdorfer W."/>
            <person name="Burkovski A."/>
            <person name="Sangal V."/>
        </authorList>
    </citation>
    <scope>NUCLEOTIDE SEQUENCE [LARGE SCALE GENOMIC DNA]</scope>
    <source>
        <strain evidence="3 4">PO100/5</strain>
    </source>
</reference>
<protein>
    <submittedName>
        <fullName evidence="3">DUF445 family protein</fullName>
    </submittedName>
</protein>
<feature type="transmembrane region" description="Helical" evidence="2">
    <location>
        <begin position="64"/>
        <end position="87"/>
    </location>
</feature>
<keyword evidence="4" id="KW-1185">Reference proteome</keyword>
<gene>
    <name evidence="3" type="ORF">CBE74_01685</name>
</gene>
<proteinExistence type="predicted"/>
<feature type="region of interest" description="Disordered" evidence="1">
    <location>
        <begin position="1"/>
        <end position="22"/>
    </location>
</feature>
<keyword evidence="2" id="KW-0472">Membrane</keyword>
<reference evidence="3 4" key="4">
    <citation type="journal article" date="2020" name="PLoS ONE">
        <title>Taxonomic classification of strain PO100/5 shows a broader geographic distribution and genetic markers of the recently described Corynebacterium silvaticum.</title>
        <authorList>
            <person name="Viana M.V.C."/>
            <person name="Profeta R."/>
            <person name="da Silva A.L."/>
            <person name="Hurtado R."/>
            <person name="Cerqueira J.C."/>
            <person name="Ribeiro B.F.S."/>
            <person name="Almeida M.O."/>
            <person name="Morais-Rodrigues F."/>
            <person name="Soares S.C."/>
            <person name="Oliveira M."/>
            <person name="Tavares L."/>
            <person name="Figueiredo H."/>
            <person name="Wattam A.R."/>
            <person name="Barh D."/>
            <person name="Ghosh P."/>
            <person name="Silva A."/>
            <person name="Azevedo V."/>
        </authorList>
    </citation>
    <scope>NUCLEOTIDE SEQUENCE [LARGE SCALE GENOMIC DNA]</scope>
    <source>
        <strain evidence="3 4">PO100/5</strain>
    </source>
</reference>
<feature type="transmembrane region" description="Helical" evidence="2">
    <location>
        <begin position="33"/>
        <end position="52"/>
    </location>
</feature>
<organism evidence="3 4">
    <name type="scientific">Corynebacterium silvaticum</name>
    <dbReference type="NCBI Taxonomy" id="2320431"/>
    <lineage>
        <taxon>Bacteria</taxon>
        <taxon>Bacillati</taxon>
        <taxon>Actinomycetota</taxon>
        <taxon>Actinomycetes</taxon>
        <taxon>Mycobacteriales</taxon>
        <taxon>Corynebacteriaceae</taxon>
        <taxon>Corynebacterium</taxon>
    </lineage>
</organism>
<evidence type="ECO:0000256" key="1">
    <source>
        <dbReference type="SAM" id="MobiDB-lite"/>
    </source>
</evidence>
<keyword evidence="2" id="KW-0812">Transmembrane</keyword>
<evidence type="ECO:0000313" key="3">
    <source>
        <dbReference type="EMBL" id="ARU45424.1"/>
    </source>
</evidence>
<dbReference type="KEGG" id="csil:CBE74_01685"/>
<dbReference type="PANTHER" id="PTHR38442">
    <property type="entry name" value="INNER MEMBRANE PROTEIN-RELATED"/>
    <property type="match status" value="1"/>
</dbReference>
<evidence type="ECO:0000256" key="2">
    <source>
        <dbReference type="SAM" id="Phobius"/>
    </source>
</evidence>
<dbReference type="RefSeq" id="WP_087453310.1">
    <property type="nucleotide sequence ID" value="NZ_CP021417.2"/>
</dbReference>
<dbReference type="GeneID" id="75006995"/>
<dbReference type="AlphaFoldDB" id="A0A7Y4P8U9"/>
<accession>A0A7Y4P8U9</accession>
<dbReference type="PANTHER" id="PTHR38442:SF1">
    <property type="entry name" value="INNER MEMBRANE PROTEIN"/>
    <property type="match status" value="1"/>
</dbReference>
<reference evidence="3 4" key="3">
    <citation type="journal article" date="2020" name="Int. J. Syst. Evol. Microbiol.">
        <title>Corynebacterium silvaticum sp. nov., a unique group of NTTB corynebacteria in wild boar and roe deer.</title>
        <authorList>
            <person name="Dangel A."/>
            <person name="Berger A."/>
            <person name="Rau J."/>
            <person name="Eisenberg T."/>
            <person name="Kampfer P."/>
            <person name="Margos G."/>
            <person name="Contzen M."/>
            <person name="Busse H.J."/>
            <person name="Konrad R."/>
            <person name="Peters M."/>
            <person name="Sting R."/>
            <person name="Sing A."/>
        </authorList>
    </citation>
    <scope>NUCLEOTIDE SEQUENCE [LARGE SCALE GENOMIC DNA]</scope>
    <source>
        <strain evidence="3 4">PO100/5</strain>
    </source>
</reference>
<keyword evidence="2" id="KW-1133">Transmembrane helix</keyword>
<dbReference type="Proteomes" id="UP000195652">
    <property type="component" value="Chromosome"/>
</dbReference>
<reference evidence="3 4" key="1">
    <citation type="journal article" date="2014" name="BMC Vet. Res.">
        <title>First report of Corynebacterium pseudotuberculosis from caseous lymphadenitis lesions in Black Alentejano pig (Sus scrofa domesticus).</title>
        <authorList>
            <person name="Oliveira M."/>
            <person name="Barroco C."/>
            <person name="Mottola C."/>
            <person name="Santos R."/>
            <person name="Lemsaddek A."/>
            <person name="Tavares L."/>
            <person name="Semedo-Lemsaddek T."/>
        </authorList>
    </citation>
    <scope>NUCLEOTIDE SEQUENCE [LARGE SCALE GENOMIC DNA]</scope>
    <source>
        <strain evidence="3 4">PO100/5</strain>
    </source>
</reference>